<name>A0A1J5IC95_9BACT</name>
<keyword evidence="3" id="KW-0687">Ribonucleoprotein</keyword>
<feature type="compositionally biased region" description="Basic and acidic residues" evidence="5">
    <location>
        <begin position="393"/>
        <end position="403"/>
    </location>
</feature>
<keyword evidence="2" id="KW-0689">Ribosomal protein</keyword>
<dbReference type="Pfam" id="PF00575">
    <property type="entry name" value="S1"/>
    <property type="match status" value="3"/>
</dbReference>
<evidence type="ECO:0000259" key="6">
    <source>
        <dbReference type="PROSITE" id="PS50126"/>
    </source>
</evidence>
<dbReference type="GO" id="GO:0003729">
    <property type="term" value="F:mRNA binding"/>
    <property type="evidence" value="ECO:0007669"/>
    <property type="project" value="TreeGrafter"/>
</dbReference>
<dbReference type="GO" id="GO:0005840">
    <property type="term" value="C:ribosome"/>
    <property type="evidence" value="ECO:0007669"/>
    <property type="project" value="UniProtKB-KW"/>
</dbReference>
<dbReference type="Pfam" id="PF14520">
    <property type="entry name" value="HHH_5"/>
    <property type="match status" value="1"/>
</dbReference>
<feature type="domain" description="S1 motif" evidence="6">
    <location>
        <begin position="308"/>
        <end position="377"/>
    </location>
</feature>
<dbReference type="SUPFAM" id="SSF47794">
    <property type="entry name" value="Rad51 N-terminal domain-like"/>
    <property type="match status" value="1"/>
</dbReference>
<dbReference type="Gene3D" id="2.40.50.140">
    <property type="entry name" value="Nucleic acid-binding proteins"/>
    <property type="match status" value="4"/>
</dbReference>
<dbReference type="GO" id="GO:1990904">
    <property type="term" value="C:ribonucleoprotein complex"/>
    <property type="evidence" value="ECO:0007669"/>
    <property type="project" value="UniProtKB-KW"/>
</dbReference>
<feature type="region of interest" description="Disordered" evidence="5">
    <location>
        <begin position="377"/>
        <end position="417"/>
    </location>
</feature>
<evidence type="ECO:0000256" key="1">
    <source>
        <dbReference type="ARBA" id="ARBA00006767"/>
    </source>
</evidence>
<dbReference type="InterPro" id="IPR050437">
    <property type="entry name" value="Ribos_protein_bS1-like"/>
</dbReference>
<dbReference type="Proteomes" id="UP000183245">
    <property type="component" value="Unassembled WGS sequence"/>
</dbReference>
<dbReference type="CDD" id="cd05688">
    <property type="entry name" value="S1_RPS1_repeat_ec3"/>
    <property type="match status" value="1"/>
</dbReference>
<feature type="domain" description="S1 motif" evidence="6">
    <location>
        <begin position="223"/>
        <end position="291"/>
    </location>
</feature>
<dbReference type="GO" id="GO:0003735">
    <property type="term" value="F:structural constituent of ribosome"/>
    <property type="evidence" value="ECO:0007669"/>
    <property type="project" value="TreeGrafter"/>
</dbReference>
<dbReference type="GO" id="GO:0006412">
    <property type="term" value="P:translation"/>
    <property type="evidence" value="ECO:0007669"/>
    <property type="project" value="TreeGrafter"/>
</dbReference>
<dbReference type="AlphaFoldDB" id="A0A1J5IC95"/>
<dbReference type="FunFam" id="2.40.50.140:FF:000103">
    <property type="entry name" value="protein RRP5 homolog"/>
    <property type="match status" value="1"/>
</dbReference>
<dbReference type="InterPro" id="IPR035104">
    <property type="entry name" value="Ribosomal_protein_S1-like"/>
</dbReference>
<comment type="function">
    <text evidence="4">Binds mRNA; thus facilitating recognition of the initiation point. It is needed to translate mRNA with a short Shine-Dalgarno (SD) purine-rich sequence.</text>
</comment>
<dbReference type="STRING" id="1817892.AUK40_06685"/>
<evidence type="ECO:0000256" key="3">
    <source>
        <dbReference type="ARBA" id="ARBA00023274"/>
    </source>
</evidence>
<proteinExistence type="inferred from homology"/>
<dbReference type="Gene3D" id="1.10.150.20">
    <property type="entry name" value="5' to 3' exonuclease, C-terminal subdomain"/>
    <property type="match status" value="1"/>
</dbReference>
<feature type="domain" description="S1 motif" evidence="6">
    <location>
        <begin position="122"/>
        <end position="203"/>
    </location>
</feature>
<dbReference type="PROSITE" id="PS50126">
    <property type="entry name" value="S1"/>
    <property type="match status" value="4"/>
</dbReference>
<evidence type="ECO:0000313" key="8">
    <source>
        <dbReference type="Proteomes" id="UP000183245"/>
    </source>
</evidence>
<dbReference type="InterPro" id="IPR003029">
    <property type="entry name" value="S1_domain"/>
</dbReference>
<dbReference type="InterPro" id="IPR012340">
    <property type="entry name" value="NA-bd_OB-fold"/>
</dbReference>
<dbReference type="EMBL" id="MNZT01000123">
    <property type="protein sequence ID" value="OIP94813.1"/>
    <property type="molecule type" value="Genomic_DNA"/>
</dbReference>
<dbReference type="InterPro" id="IPR010995">
    <property type="entry name" value="DNA_repair_Rad51/TF_NusA_a-hlx"/>
</dbReference>
<evidence type="ECO:0000256" key="4">
    <source>
        <dbReference type="ARBA" id="ARBA00025604"/>
    </source>
</evidence>
<evidence type="ECO:0000256" key="5">
    <source>
        <dbReference type="SAM" id="MobiDB-lite"/>
    </source>
</evidence>
<gene>
    <name evidence="7" type="ORF">AUK40_06685</name>
</gene>
<dbReference type="SUPFAM" id="SSF50249">
    <property type="entry name" value="Nucleic acid-binding proteins"/>
    <property type="match status" value="4"/>
</dbReference>
<evidence type="ECO:0000313" key="7">
    <source>
        <dbReference type="EMBL" id="OIP94813.1"/>
    </source>
</evidence>
<feature type="compositionally biased region" description="Low complexity" evidence="5">
    <location>
        <begin position="408"/>
        <end position="417"/>
    </location>
</feature>
<dbReference type="CDD" id="cd04465">
    <property type="entry name" value="S1_RPS1_repeat_ec2_hs2"/>
    <property type="match status" value="1"/>
</dbReference>
<dbReference type="PANTHER" id="PTHR10724">
    <property type="entry name" value="30S RIBOSOMAL PROTEIN S1"/>
    <property type="match status" value="1"/>
</dbReference>
<dbReference type="PRINTS" id="PR00681">
    <property type="entry name" value="RIBOSOMALS1"/>
</dbReference>
<dbReference type="PANTHER" id="PTHR10724:SF7">
    <property type="entry name" value="SMALL RIBOSOMAL SUBUNIT PROTEIN BS1C"/>
    <property type="match status" value="1"/>
</dbReference>
<dbReference type="GO" id="GO:0005737">
    <property type="term" value="C:cytoplasm"/>
    <property type="evidence" value="ECO:0007669"/>
    <property type="project" value="UniProtKB-ARBA"/>
</dbReference>
<accession>A0A1J5IC95</accession>
<dbReference type="SMART" id="SM00316">
    <property type="entry name" value="S1"/>
    <property type="match status" value="4"/>
</dbReference>
<evidence type="ECO:0000256" key="2">
    <source>
        <dbReference type="ARBA" id="ARBA00022980"/>
    </source>
</evidence>
<comment type="caution">
    <text evidence="7">The sequence shown here is derived from an EMBL/GenBank/DDBJ whole genome shotgun (WGS) entry which is preliminary data.</text>
</comment>
<sequence>MSNPQSAKEVQKEPVAERYQLFTELLEQMTTNNAPSVGDVVEGTVVALSKGEALVDFGAKSEGVIQGRELVDLTSDDPLAVGSSILAIVLFSEDEEGRAILSVRRARAEKKWREMKDKFDNKTAVDVVVVQPNKGGLIVNAEGLQGFVPISQLGPAHYPSKIAKGPGFSDAAIAYLTQFVGAEFQTEIIEFERETNRLILSERTYLQHTKGFRPQEELDFKVGDTVKGKVVAIKDFGIFVDLGSASGLVHISEMSWDRVNHPGDLVKIGEDVSVKVIGIEEGARRVSLSMKQLSENPWVKVAERYSIGAVVKGKVTKIVDYGAFVQLEPGFDGLVHISELSSFHVKDPADVLQEGQEADFKIILLDKDGQRLGLSFKQANPEPLTPSAGTPTVEKKHTAKAEEPTSAVPTPEQEPTPVVENAPAVEAEKIEAAPEKAVQAEAPVVPEEPAVDKGEAVQSLTELDGVGPAVAEKLYDAGYQTVEKISSSTISELSLIPGIRMATAEKIQKSAALKASDATKE</sequence>
<dbReference type="FunFam" id="2.40.50.140:FF:000051">
    <property type="entry name" value="RNA-binding transcriptional accessory protein"/>
    <property type="match status" value="1"/>
</dbReference>
<reference evidence="7 8" key="1">
    <citation type="journal article" date="2016" name="Environ. Microbiol.">
        <title>Genomic resolution of a cold subsurface aquifer community provides metabolic insights for novel microbes adapted to high CO concentrations.</title>
        <authorList>
            <person name="Probst A.J."/>
            <person name="Castelle C.J."/>
            <person name="Singh A."/>
            <person name="Brown C.T."/>
            <person name="Anantharaman K."/>
            <person name="Sharon I."/>
            <person name="Hug L.A."/>
            <person name="Burstein D."/>
            <person name="Emerson J.B."/>
            <person name="Thomas B.C."/>
            <person name="Banfield J.F."/>
        </authorList>
    </citation>
    <scope>NUCLEOTIDE SEQUENCE [LARGE SCALE GENOMIC DNA]</scope>
    <source>
        <strain evidence="7">CG2_30_54_11</strain>
    </source>
</reference>
<comment type="similarity">
    <text evidence="1">Belongs to the bacterial ribosomal protein bS1 family.</text>
</comment>
<organism evidence="7 8">
    <name type="scientific">Candidatus Wirthbacteria bacterium CG2_30_54_11</name>
    <dbReference type="NCBI Taxonomy" id="1817892"/>
    <lineage>
        <taxon>Bacteria</taxon>
        <taxon>Candidatus Wirthbacteria</taxon>
    </lineage>
</organism>
<protein>
    <recommendedName>
        <fullName evidence="6">S1 motif domain-containing protein</fullName>
    </recommendedName>
</protein>
<dbReference type="GO" id="GO:0000166">
    <property type="term" value="F:nucleotide binding"/>
    <property type="evidence" value="ECO:0007669"/>
    <property type="project" value="InterPro"/>
</dbReference>
<feature type="domain" description="S1 motif" evidence="6">
    <location>
        <begin position="38"/>
        <end position="104"/>
    </location>
</feature>